<evidence type="ECO:0000313" key="1">
    <source>
        <dbReference type="EMBL" id="KAF9527308.1"/>
    </source>
</evidence>
<proteinExistence type="predicted"/>
<dbReference type="OrthoDB" id="3262732at2759"/>
<comment type="caution">
    <text evidence="1">The sequence shown here is derived from an EMBL/GenBank/DDBJ whole genome shotgun (WGS) entry which is preliminary data.</text>
</comment>
<name>A0A9P6EE89_9AGAR</name>
<dbReference type="EMBL" id="MU157862">
    <property type="protein sequence ID" value="KAF9527308.1"/>
    <property type="molecule type" value="Genomic_DNA"/>
</dbReference>
<keyword evidence="2" id="KW-1185">Reference proteome</keyword>
<organism evidence="1 2">
    <name type="scientific">Crepidotus variabilis</name>
    <dbReference type="NCBI Taxonomy" id="179855"/>
    <lineage>
        <taxon>Eukaryota</taxon>
        <taxon>Fungi</taxon>
        <taxon>Dikarya</taxon>
        <taxon>Basidiomycota</taxon>
        <taxon>Agaricomycotina</taxon>
        <taxon>Agaricomycetes</taxon>
        <taxon>Agaricomycetidae</taxon>
        <taxon>Agaricales</taxon>
        <taxon>Agaricineae</taxon>
        <taxon>Crepidotaceae</taxon>
        <taxon>Crepidotus</taxon>
    </lineage>
</organism>
<gene>
    <name evidence="1" type="ORF">CPB83DRAFT_768654</name>
</gene>
<protein>
    <submittedName>
        <fullName evidence="1">Uncharacterized protein</fullName>
    </submittedName>
</protein>
<dbReference type="Proteomes" id="UP000807306">
    <property type="component" value="Unassembled WGS sequence"/>
</dbReference>
<dbReference type="AlphaFoldDB" id="A0A9P6EE89"/>
<accession>A0A9P6EE89</accession>
<evidence type="ECO:0000313" key="2">
    <source>
        <dbReference type="Proteomes" id="UP000807306"/>
    </source>
</evidence>
<reference evidence="1" key="1">
    <citation type="submission" date="2020-11" db="EMBL/GenBank/DDBJ databases">
        <authorList>
            <consortium name="DOE Joint Genome Institute"/>
            <person name="Ahrendt S."/>
            <person name="Riley R."/>
            <person name="Andreopoulos W."/>
            <person name="Labutti K."/>
            <person name="Pangilinan J."/>
            <person name="Ruiz-Duenas F.J."/>
            <person name="Barrasa J.M."/>
            <person name="Sanchez-Garcia M."/>
            <person name="Camarero S."/>
            <person name="Miyauchi S."/>
            <person name="Serrano A."/>
            <person name="Linde D."/>
            <person name="Babiker R."/>
            <person name="Drula E."/>
            <person name="Ayuso-Fernandez I."/>
            <person name="Pacheco R."/>
            <person name="Padilla G."/>
            <person name="Ferreira P."/>
            <person name="Barriuso J."/>
            <person name="Kellner H."/>
            <person name="Castanera R."/>
            <person name="Alfaro M."/>
            <person name="Ramirez L."/>
            <person name="Pisabarro A.G."/>
            <person name="Kuo A."/>
            <person name="Tritt A."/>
            <person name="Lipzen A."/>
            <person name="He G."/>
            <person name="Yan M."/>
            <person name="Ng V."/>
            <person name="Cullen D."/>
            <person name="Martin F."/>
            <person name="Rosso M.-N."/>
            <person name="Henrissat B."/>
            <person name="Hibbett D."/>
            <person name="Martinez A.T."/>
            <person name="Grigoriev I.V."/>
        </authorList>
    </citation>
    <scope>NUCLEOTIDE SEQUENCE</scope>
    <source>
        <strain evidence="1">CBS 506.95</strain>
    </source>
</reference>
<sequence length="100" mass="11394">MPSSISPETKTQKYSQQLAAYTLRQFNVAFTSLDTKKTASLSKIPSVYSRVSRAEQLLAKGRFLVLHPHRSKADIGQMPLELEYNLDRIDLTFVAIFLYL</sequence>